<keyword evidence="2" id="KW-0808">Transferase</keyword>
<dbReference type="SUPFAM" id="SSF53756">
    <property type="entry name" value="UDP-Glycosyltransferase/glycogen phosphorylase"/>
    <property type="match status" value="1"/>
</dbReference>
<dbReference type="Gene3D" id="3.40.50.2000">
    <property type="entry name" value="Glycogen Phosphorylase B"/>
    <property type="match status" value="2"/>
</dbReference>
<accession>A0A385SLV4</accession>
<dbReference type="InterPro" id="IPR050271">
    <property type="entry name" value="UDP-glycosyltransferase"/>
</dbReference>
<dbReference type="PANTHER" id="PTHR48043">
    <property type="entry name" value="EG:EG0003.4 PROTEIN-RELATED"/>
    <property type="match status" value="1"/>
</dbReference>
<keyword evidence="1" id="KW-0328">Glycosyltransferase</keyword>
<reference evidence="5" key="1">
    <citation type="submission" date="2018-09" db="EMBL/GenBank/DDBJ databases">
        <title>Chryseolinea sp. KIS68-18 isolated from soil.</title>
        <authorList>
            <person name="Weon H.-Y."/>
            <person name="Kwon S.-W."/>
            <person name="Lee S.A."/>
        </authorList>
    </citation>
    <scope>NUCLEOTIDE SEQUENCE [LARGE SCALE GENOMIC DNA]</scope>
    <source>
        <strain evidence="5">KIS68-18</strain>
    </source>
</reference>
<protein>
    <recommendedName>
        <fullName evidence="3">Erythromycin biosynthesis protein CIII-like C-terminal domain-containing protein</fullName>
    </recommendedName>
</protein>
<dbReference type="KEGG" id="chk:D4L85_17460"/>
<dbReference type="Proteomes" id="UP000266183">
    <property type="component" value="Chromosome"/>
</dbReference>
<organism evidence="4 5">
    <name type="scientific">Chryseolinea soli</name>
    <dbReference type="NCBI Taxonomy" id="2321403"/>
    <lineage>
        <taxon>Bacteria</taxon>
        <taxon>Pseudomonadati</taxon>
        <taxon>Bacteroidota</taxon>
        <taxon>Cytophagia</taxon>
        <taxon>Cytophagales</taxon>
        <taxon>Fulvivirgaceae</taxon>
        <taxon>Chryseolinea</taxon>
    </lineage>
</organism>
<dbReference type="OrthoDB" id="9805366at2"/>
<dbReference type="InterPro" id="IPR002213">
    <property type="entry name" value="UDP_glucos_trans"/>
</dbReference>
<keyword evidence="5" id="KW-1185">Reference proteome</keyword>
<gene>
    <name evidence="4" type="ORF">D4L85_17460</name>
</gene>
<sequence>MRVAFLPYHGYGHMHPALGLAAVLRDRGDDIMVAGAAFFQGYVRTLGFPYHPLKSVPFGMGFEYWVSDVQKKKFPYWSSLYARITDRLYADREKEFVQVLDTFRPDAVVLDCAQATDFIVLYPHLKSRGVRMAMVHAMFPTYILPGLPPVNSDVFPADEEGVEEAMETLEQKQHEKAKRQKLKYLGFDDRYLIARRLRRNGVPGKYISRLPNLFNFSVDQIPQFLCMPPEFDFPGFVPPPFHSYIGFPRWTRMVTGSQEYTDRMAAILKQKDTQKARLLYCAFGTLEADTKARVMHILHRLFAAVKRTNHILVVATKLKDDLPALPDKVHVFDFVPQVALLQHADLFISHGGFNSIVESIEAEVPLLLYPVHDDFDPRGNTTRVVYHGMGRRGSEDDTEDDMLEKITDLLANGLYKQCIRSMKQKNARYTNETFVDAFHPVLVD</sequence>
<dbReference type="AlphaFoldDB" id="A0A385SLV4"/>
<dbReference type="GO" id="GO:0016758">
    <property type="term" value="F:hexosyltransferase activity"/>
    <property type="evidence" value="ECO:0007669"/>
    <property type="project" value="UniProtKB-ARBA"/>
</dbReference>
<proteinExistence type="predicted"/>
<dbReference type="PANTHER" id="PTHR48043:SF145">
    <property type="entry name" value="FI06409P-RELATED"/>
    <property type="match status" value="1"/>
</dbReference>
<evidence type="ECO:0000313" key="4">
    <source>
        <dbReference type="EMBL" id="AYB32249.1"/>
    </source>
</evidence>
<evidence type="ECO:0000256" key="1">
    <source>
        <dbReference type="ARBA" id="ARBA00022676"/>
    </source>
</evidence>
<dbReference type="GO" id="GO:0008194">
    <property type="term" value="F:UDP-glycosyltransferase activity"/>
    <property type="evidence" value="ECO:0007669"/>
    <property type="project" value="InterPro"/>
</dbReference>
<name>A0A385SLV4_9BACT</name>
<dbReference type="CDD" id="cd03784">
    <property type="entry name" value="GT1_Gtf-like"/>
    <property type="match status" value="1"/>
</dbReference>
<evidence type="ECO:0000259" key="3">
    <source>
        <dbReference type="Pfam" id="PF06722"/>
    </source>
</evidence>
<feature type="domain" description="Erythromycin biosynthesis protein CIII-like C-terminal" evidence="3">
    <location>
        <begin position="302"/>
        <end position="427"/>
    </location>
</feature>
<evidence type="ECO:0000256" key="2">
    <source>
        <dbReference type="ARBA" id="ARBA00022679"/>
    </source>
</evidence>
<dbReference type="RefSeq" id="WP_119755506.1">
    <property type="nucleotide sequence ID" value="NZ_CP032382.1"/>
</dbReference>
<evidence type="ECO:0000313" key="5">
    <source>
        <dbReference type="Proteomes" id="UP000266183"/>
    </source>
</evidence>
<dbReference type="Pfam" id="PF06722">
    <property type="entry name" value="EryCIII-like_C"/>
    <property type="match status" value="1"/>
</dbReference>
<dbReference type="EMBL" id="CP032382">
    <property type="protein sequence ID" value="AYB32249.1"/>
    <property type="molecule type" value="Genomic_DNA"/>
</dbReference>
<dbReference type="InterPro" id="IPR010610">
    <property type="entry name" value="EryCIII-like_C"/>
</dbReference>